<evidence type="ECO:0000313" key="2">
    <source>
        <dbReference type="EMBL" id="PWR24736.1"/>
    </source>
</evidence>
<sequence length="419" mass="44099">MMGAQGARAEDMTVDGGLLGQVRVLPAAADVRAVALLISDRQGWDATAQAAADRLTAQGIAVIAVDLPTVLARTAKEQDACVSPQWAAQDLSHEVQRRLSLSTYHLPWIAGIGQGGGFALALAQQARAATFAGVIAVDSAPLAAGDKPLCPAGAVADVPGIALSSQRRTFNDAVQARAGMTTVAPAKVSLPPAVALASRLTGLVDAGKGVEDLPLVELPAKPAHGVMAIVYSGDGGWRDLDKDVAEYLQAEGVPTVGLDMLRYFWTRRSPEDSAADLAMIIETYRRRFGVDKVVLVGYSFGADIMPTLYNLLPEADRAAVVQLSLLGLSEEASWEVSVGEFLGDSTDAVPTLPELEKIKPGLIQCIDGNEDDDAICKELHDKEGVEVVTIDGGHHFDGDYDHLAQIVLDGVARRADAKP</sequence>
<dbReference type="EMBL" id="QGLE01000003">
    <property type="protein sequence ID" value="PWR24736.1"/>
    <property type="molecule type" value="Genomic_DNA"/>
</dbReference>
<reference evidence="2 3" key="1">
    <citation type="submission" date="2018-05" db="EMBL/GenBank/DDBJ databases">
        <title>Zavarzinia sp. HR-AS.</title>
        <authorList>
            <person name="Lee Y."/>
            <person name="Jeon C.O."/>
        </authorList>
    </citation>
    <scope>NUCLEOTIDE SEQUENCE [LARGE SCALE GENOMIC DNA]</scope>
    <source>
        <strain evidence="2 3">HR-AS</strain>
    </source>
</reference>
<dbReference type="InterPro" id="IPR010333">
    <property type="entry name" value="VirJ"/>
</dbReference>
<dbReference type="Pfam" id="PF06057">
    <property type="entry name" value="VirJ"/>
    <property type="match status" value="1"/>
</dbReference>
<comment type="caution">
    <text evidence="2">The sequence shown here is derived from an EMBL/GenBank/DDBJ whole genome shotgun (WGS) entry which is preliminary data.</text>
</comment>
<accession>A0A317EEN3</accession>
<evidence type="ECO:0000259" key="1">
    <source>
        <dbReference type="Pfam" id="PF06057"/>
    </source>
</evidence>
<dbReference type="PIRSF" id="PIRSF029063">
    <property type="entry name" value="IV_sec_VirJ"/>
    <property type="match status" value="1"/>
</dbReference>
<protein>
    <submittedName>
        <fullName evidence="2">Type IV secretory pathway protein AcvB</fullName>
    </submittedName>
</protein>
<gene>
    <name evidence="2" type="ORF">DKG74_08035</name>
</gene>
<dbReference type="AlphaFoldDB" id="A0A317EEN3"/>
<name>A0A317EEN3_9PROT</name>
<dbReference type="InterPro" id="IPR029058">
    <property type="entry name" value="AB_hydrolase_fold"/>
</dbReference>
<proteinExistence type="predicted"/>
<feature type="domain" description="Bacterial virulence" evidence="1">
    <location>
        <begin position="226"/>
        <end position="414"/>
    </location>
</feature>
<keyword evidence="3" id="KW-1185">Reference proteome</keyword>
<dbReference type="Gene3D" id="3.40.50.1820">
    <property type="entry name" value="alpha/beta hydrolase"/>
    <property type="match status" value="2"/>
</dbReference>
<dbReference type="SUPFAM" id="SSF53474">
    <property type="entry name" value="alpha/beta-Hydrolases"/>
    <property type="match status" value="2"/>
</dbReference>
<dbReference type="Proteomes" id="UP000245461">
    <property type="component" value="Unassembled WGS sequence"/>
</dbReference>
<organism evidence="2 3">
    <name type="scientific">Zavarzinia aquatilis</name>
    <dbReference type="NCBI Taxonomy" id="2211142"/>
    <lineage>
        <taxon>Bacteria</taxon>
        <taxon>Pseudomonadati</taxon>
        <taxon>Pseudomonadota</taxon>
        <taxon>Alphaproteobacteria</taxon>
        <taxon>Rhodospirillales</taxon>
        <taxon>Zavarziniaceae</taxon>
        <taxon>Zavarzinia</taxon>
    </lineage>
</organism>
<evidence type="ECO:0000313" key="3">
    <source>
        <dbReference type="Proteomes" id="UP000245461"/>
    </source>
</evidence>
<dbReference type="InterPro" id="IPR011225">
    <property type="entry name" value="IV_sec_VirJ"/>
</dbReference>